<dbReference type="AlphaFoldDB" id="A0AA35PJ47"/>
<sequence>MAPAERKNKRLRRLRLRPFPKGVYKTVAINLRYLNLVSWLGLQHDAGDMHTTQIRHICGNMKEQRK</sequence>
<evidence type="ECO:0000313" key="2">
    <source>
        <dbReference type="Proteomes" id="UP001178461"/>
    </source>
</evidence>
<protein>
    <submittedName>
        <fullName evidence="1">Uncharacterized protein</fullName>
    </submittedName>
</protein>
<name>A0AA35PJ47_9SAUR</name>
<keyword evidence="2" id="KW-1185">Reference proteome</keyword>
<accession>A0AA35PJ47</accession>
<evidence type="ECO:0000313" key="1">
    <source>
        <dbReference type="EMBL" id="CAI5787825.1"/>
    </source>
</evidence>
<reference evidence="1" key="1">
    <citation type="submission" date="2022-12" db="EMBL/GenBank/DDBJ databases">
        <authorList>
            <person name="Alioto T."/>
            <person name="Alioto T."/>
            <person name="Gomez Garrido J."/>
        </authorList>
    </citation>
    <scope>NUCLEOTIDE SEQUENCE</scope>
</reference>
<gene>
    <name evidence="1" type="ORF">PODLI_1B021881</name>
</gene>
<proteinExistence type="predicted"/>
<organism evidence="1 2">
    <name type="scientific">Podarcis lilfordi</name>
    <name type="common">Lilford's wall lizard</name>
    <dbReference type="NCBI Taxonomy" id="74358"/>
    <lineage>
        <taxon>Eukaryota</taxon>
        <taxon>Metazoa</taxon>
        <taxon>Chordata</taxon>
        <taxon>Craniata</taxon>
        <taxon>Vertebrata</taxon>
        <taxon>Euteleostomi</taxon>
        <taxon>Lepidosauria</taxon>
        <taxon>Squamata</taxon>
        <taxon>Bifurcata</taxon>
        <taxon>Unidentata</taxon>
        <taxon>Episquamata</taxon>
        <taxon>Laterata</taxon>
        <taxon>Lacertibaenia</taxon>
        <taxon>Lacertidae</taxon>
        <taxon>Podarcis</taxon>
    </lineage>
</organism>
<dbReference type="Proteomes" id="UP001178461">
    <property type="component" value="Chromosome 11"/>
</dbReference>
<dbReference type="EMBL" id="OX395136">
    <property type="protein sequence ID" value="CAI5787825.1"/>
    <property type="molecule type" value="Genomic_DNA"/>
</dbReference>